<keyword evidence="3" id="KW-1185">Reference proteome</keyword>
<organism evidence="2 3">
    <name type="scientific">Thalassiosira oceanica</name>
    <name type="common">Marine diatom</name>
    <dbReference type="NCBI Taxonomy" id="159749"/>
    <lineage>
        <taxon>Eukaryota</taxon>
        <taxon>Sar</taxon>
        <taxon>Stramenopiles</taxon>
        <taxon>Ochrophyta</taxon>
        <taxon>Bacillariophyta</taxon>
        <taxon>Coscinodiscophyceae</taxon>
        <taxon>Thalassiosirophycidae</taxon>
        <taxon>Thalassiosirales</taxon>
        <taxon>Thalassiosiraceae</taxon>
        <taxon>Thalassiosira</taxon>
    </lineage>
</organism>
<feature type="compositionally biased region" description="Basic and acidic residues" evidence="1">
    <location>
        <begin position="152"/>
        <end position="191"/>
    </location>
</feature>
<reference evidence="2 3" key="1">
    <citation type="journal article" date="2012" name="Genome Biol.">
        <title>Genome and low-iron response of an oceanic diatom adapted to chronic iron limitation.</title>
        <authorList>
            <person name="Lommer M."/>
            <person name="Specht M."/>
            <person name="Roy A.S."/>
            <person name="Kraemer L."/>
            <person name="Andreson R."/>
            <person name="Gutowska M.A."/>
            <person name="Wolf J."/>
            <person name="Bergner S.V."/>
            <person name="Schilhabel M.B."/>
            <person name="Klostermeier U.C."/>
            <person name="Beiko R.G."/>
            <person name="Rosenstiel P."/>
            <person name="Hippler M."/>
            <person name="Laroche J."/>
        </authorList>
    </citation>
    <scope>NUCLEOTIDE SEQUENCE [LARGE SCALE GENOMIC DNA]</scope>
    <source>
        <strain evidence="2 3">CCMP1005</strain>
    </source>
</reference>
<protein>
    <submittedName>
        <fullName evidence="2">Uncharacterized protein</fullName>
    </submittedName>
</protein>
<feature type="region of interest" description="Disordered" evidence="1">
    <location>
        <begin position="21"/>
        <end position="41"/>
    </location>
</feature>
<feature type="region of interest" description="Disordered" evidence="1">
    <location>
        <begin position="528"/>
        <end position="571"/>
    </location>
</feature>
<feature type="region of interest" description="Disordered" evidence="1">
    <location>
        <begin position="283"/>
        <end position="309"/>
    </location>
</feature>
<evidence type="ECO:0000313" key="2">
    <source>
        <dbReference type="EMBL" id="EJK66566.1"/>
    </source>
</evidence>
<accession>K0SZU9</accession>
<name>K0SZU9_THAOC</name>
<comment type="caution">
    <text evidence="2">The sequence shown here is derived from an EMBL/GenBank/DDBJ whole genome shotgun (WGS) entry which is preliminary data.</text>
</comment>
<dbReference type="AlphaFoldDB" id="K0SZU9"/>
<evidence type="ECO:0000256" key="1">
    <source>
        <dbReference type="SAM" id="MobiDB-lite"/>
    </source>
</evidence>
<feature type="compositionally biased region" description="Polar residues" evidence="1">
    <location>
        <begin position="104"/>
        <end position="116"/>
    </location>
</feature>
<dbReference type="EMBL" id="AGNL01014749">
    <property type="protein sequence ID" value="EJK66566.1"/>
    <property type="molecule type" value="Genomic_DNA"/>
</dbReference>
<dbReference type="eggNOG" id="ENOG502QYNI">
    <property type="taxonomic scope" value="Eukaryota"/>
</dbReference>
<feature type="region of interest" description="Disordered" evidence="1">
    <location>
        <begin position="479"/>
        <end position="502"/>
    </location>
</feature>
<feature type="region of interest" description="Disordered" evidence="1">
    <location>
        <begin position="59"/>
        <end position="257"/>
    </location>
</feature>
<gene>
    <name evidence="2" type="ORF">THAOC_12511</name>
</gene>
<evidence type="ECO:0000313" key="3">
    <source>
        <dbReference type="Proteomes" id="UP000266841"/>
    </source>
</evidence>
<dbReference type="OrthoDB" id="10653907at2759"/>
<feature type="compositionally biased region" description="Polar residues" evidence="1">
    <location>
        <begin position="31"/>
        <end position="41"/>
    </location>
</feature>
<feature type="compositionally biased region" description="Acidic residues" evidence="1">
    <location>
        <begin position="539"/>
        <end position="548"/>
    </location>
</feature>
<dbReference type="Proteomes" id="UP000266841">
    <property type="component" value="Unassembled WGS sequence"/>
</dbReference>
<feature type="compositionally biased region" description="Polar residues" evidence="1">
    <location>
        <begin position="142"/>
        <end position="151"/>
    </location>
</feature>
<sequence>MGEPAPRYSLSTTRRLASLNRVPSKGKGVQPTETKNTATTGVRSVPVATMATRRAVKLKESRAHPMSAYAIGVPQRQAAKLGETKRRSEVAQPGKTGPNRNDRANIQQRVSSTRSNAKVKKVAPSSNRSTAAKLGWEKRRQSQTAAPNESPSSKEDNTLKSSKSDVRSKAAKLGWERRKKDQRDAQQEAEKKRSKQQSSTEIRRKAAKIGWERRKYNQPTSKSTVPVGRNNAISSTHKQDIEPSDKNNSAGEGTSRAPRIYTASMRSKAAIVGWERRRNDKCSRMNTSTPHGVPPIETSPQKRSKREGVRCSKRLADESSDTIVDEAKNQNELSSYLILSRNWMEFHPSSRVGSGTATYGYFPSSIATFIRSGAITQKTVLDLGTLGVHYALDYEGNGGLKAMVETFGEDYAPYPTEAMMELSSITDWELGEDLPWREVNDAEEESGKAKEEAANSFNRLVDEDVLFVASILASLDQADSNNSGASAQKSHAAASEDLSIKRPAWQENATNVTKSNTADVSTALSALQGYSSSSSSDGSDSDNSEQDTLEERPAMSQDAAGGDVSPSIPCMPPSCQEQVGVASYDLLCMQKGNETDLVVANESSPWILDPHLF</sequence>
<feature type="compositionally biased region" description="Polar residues" evidence="1">
    <location>
        <begin position="479"/>
        <end position="489"/>
    </location>
</feature>
<proteinExistence type="predicted"/>